<reference evidence="2 3" key="1">
    <citation type="journal article" date="2011" name="Science">
        <title>The ecoresponsive genome of Daphnia pulex.</title>
        <authorList>
            <person name="Colbourne J.K."/>
            <person name="Pfrender M.E."/>
            <person name="Gilbert D."/>
            <person name="Thomas W.K."/>
            <person name="Tucker A."/>
            <person name="Oakley T.H."/>
            <person name="Tokishita S."/>
            <person name="Aerts A."/>
            <person name="Arnold G.J."/>
            <person name="Basu M.K."/>
            <person name="Bauer D.J."/>
            <person name="Caceres C.E."/>
            <person name="Carmel L."/>
            <person name="Casola C."/>
            <person name="Choi J.H."/>
            <person name="Detter J.C."/>
            <person name="Dong Q."/>
            <person name="Dusheyko S."/>
            <person name="Eads B.D."/>
            <person name="Frohlich T."/>
            <person name="Geiler-Samerotte K.A."/>
            <person name="Gerlach D."/>
            <person name="Hatcher P."/>
            <person name="Jogdeo S."/>
            <person name="Krijgsveld J."/>
            <person name="Kriventseva E.V."/>
            <person name="Kultz D."/>
            <person name="Laforsch C."/>
            <person name="Lindquist E."/>
            <person name="Lopez J."/>
            <person name="Manak J.R."/>
            <person name="Muller J."/>
            <person name="Pangilinan J."/>
            <person name="Patwardhan R.P."/>
            <person name="Pitluck S."/>
            <person name="Pritham E.J."/>
            <person name="Rechtsteiner A."/>
            <person name="Rho M."/>
            <person name="Rogozin I.B."/>
            <person name="Sakarya O."/>
            <person name="Salamov A."/>
            <person name="Schaack S."/>
            <person name="Shapiro H."/>
            <person name="Shiga Y."/>
            <person name="Skalitzky C."/>
            <person name="Smith Z."/>
            <person name="Souvorov A."/>
            <person name="Sung W."/>
            <person name="Tang Z."/>
            <person name="Tsuchiya D."/>
            <person name="Tu H."/>
            <person name="Vos H."/>
            <person name="Wang M."/>
            <person name="Wolf Y.I."/>
            <person name="Yamagata H."/>
            <person name="Yamada T."/>
            <person name="Ye Y."/>
            <person name="Shaw J.R."/>
            <person name="Andrews J."/>
            <person name="Crease T.J."/>
            <person name="Tang H."/>
            <person name="Lucas S.M."/>
            <person name="Robertson H.M."/>
            <person name="Bork P."/>
            <person name="Koonin E.V."/>
            <person name="Zdobnov E.M."/>
            <person name="Grigoriev I.V."/>
            <person name="Lynch M."/>
            <person name="Boore J.L."/>
        </authorList>
    </citation>
    <scope>NUCLEOTIDE SEQUENCE [LARGE SCALE GENOMIC DNA]</scope>
</reference>
<name>E9GKI5_DAPPU</name>
<dbReference type="AlphaFoldDB" id="E9GKI5"/>
<dbReference type="OrthoDB" id="7695767at2759"/>
<dbReference type="Proteomes" id="UP000000305">
    <property type="component" value="Unassembled WGS sequence"/>
</dbReference>
<dbReference type="HOGENOM" id="CLU_1572205_0_0_1"/>
<dbReference type="InterPro" id="IPR048365">
    <property type="entry name" value="TNP-like_RNaseH_N"/>
</dbReference>
<evidence type="ECO:0000313" key="2">
    <source>
        <dbReference type="EMBL" id="EFX80059.1"/>
    </source>
</evidence>
<keyword evidence="3" id="KW-1185">Reference proteome</keyword>
<evidence type="ECO:0000313" key="3">
    <source>
        <dbReference type="Proteomes" id="UP000000305"/>
    </source>
</evidence>
<gene>
    <name evidence="2" type="ORF">DAPPUDRAFT_103844</name>
</gene>
<accession>E9GKI5</accession>
<dbReference type="KEGG" id="dpx:DAPPUDRAFT_103844"/>
<dbReference type="Pfam" id="PF21787">
    <property type="entry name" value="TNP-like_RNaseH_N"/>
    <property type="match status" value="1"/>
</dbReference>
<feature type="domain" description="Transposable element P transposase-like RNase H" evidence="1">
    <location>
        <begin position="71"/>
        <end position="169"/>
    </location>
</feature>
<dbReference type="PhylomeDB" id="E9GKI5"/>
<protein>
    <recommendedName>
        <fullName evidence="1">Transposable element P transposase-like RNase H domain-containing protein</fullName>
    </recommendedName>
</protein>
<sequence>MTSHLTRHTQEGVLSFGKHFDREDDGLRDTMSMSRIGFHLNQQTKAAKCYYYRPRVKTYLSTQDVQLLSIKGIDLDTRTLTWKGIVDYGGELSIMVPNGLADQILVFVFWPLLAKWIKPFAWLGTKEGVAGTVLVELIINAFACLYHYGAIAKRFVYDVKQANKSMMKQF</sequence>
<proteinExistence type="predicted"/>
<organism evidence="2 3">
    <name type="scientific">Daphnia pulex</name>
    <name type="common">Water flea</name>
    <dbReference type="NCBI Taxonomy" id="6669"/>
    <lineage>
        <taxon>Eukaryota</taxon>
        <taxon>Metazoa</taxon>
        <taxon>Ecdysozoa</taxon>
        <taxon>Arthropoda</taxon>
        <taxon>Crustacea</taxon>
        <taxon>Branchiopoda</taxon>
        <taxon>Diplostraca</taxon>
        <taxon>Cladocera</taxon>
        <taxon>Anomopoda</taxon>
        <taxon>Daphniidae</taxon>
        <taxon>Daphnia</taxon>
    </lineage>
</organism>
<dbReference type="EMBL" id="GL732549">
    <property type="protein sequence ID" value="EFX80059.1"/>
    <property type="molecule type" value="Genomic_DNA"/>
</dbReference>
<dbReference type="InParanoid" id="E9GKI5"/>
<evidence type="ECO:0000259" key="1">
    <source>
        <dbReference type="Pfam" id="PF21787"/>
    </source>
</evidence>